<reference evidence="6 7" key="1">
    <citation type="submission" date="2016-11" db="EMBL/GenBank/DDBJ databases">
        <authorList>
            <person name="Varghese N."/>
            <person name="Submissions S."/>
        </authorList>
    </citation>
    <scope>NUCLEOTIDE SEQUENCE [LARGE SCALE GENOMIC DNA]</scope>
    <source>
        <strain evidence="6 7">DSM 19027</strain>
    </source>
</reference>
<sequence>MQDNSLFRHVSRINKVLNGAFFVLGFVMLIAGIATKTISESIIPLAVTILSAFLALFLRLKKKETAASYVLVASALLQVLPMLLTMSGESVYVLAMLPISVTALYLNQWTFLIVGIILNVVTLIIHFVTQGAATADFLFADILQVLITFVLFMLVRTGKRLILEAGDREEHSRKLLDDLQKAIEVIKSSTAVLNSDISKGNENLNTVRAISDSITSATQEITEGIVDQNRSVSQINQMIKEAYNKVSELTEFSNQLKSVSTTASKLVSDGSDKIDVMDKQMEMINEAVAKSVETVQELNDNVDEINDFLSGITQIAEQTNMLALNAAIEAARAGESGKGFAVVADEVRKLAEQSALTVNQINLIIHQIKEKTRHVLDEVSRVQTAAQDGEKVVSTVNQTFDSIREAFRNIDSCIADEFSRIGNVADLFSQIDKEAESIAAISETHTAATEELLATLEEHNANIEDMNHLMQSIKASSENLQGVIA</sequence>
<evidence type="ECO:0000256" key="1">
    <source>
        <dbReference type="ARBA" id="ARBA00023224"/>
    </source>
</evidence>
<keyword evidence="7" id="KW-1185">Reference proteome</keyword>
<dbReference type="GO" id="GO:0016020">
    <property type="term" value="C:membrane"/>
    <property type="evidence" value="ECO:0007669"/>
    <property type="project" value="InterPro"/>
</dbReference>
<gene>
    <name evidence="6" type="ORF">SAMN05444373_10213</name>
</gene>
<feature type="transmembrane region" description="Helical" evidence="4">
    <location>
        <begin position="41"/>
        <end position="60"/>
    </location>
</feature>
<dbReference type="SMART" id="SM00283">
    <property type="entry name" value="MA"/>
    <property type="match status" value="1"/>
</dbReference>
<evidence type="ECO:0000313" key="6">
    <source>
        <dbReference type="EMBL" id="SHJ04392.1"/>
    </source>
</evidence>
<dbReference type="PANTHER" id="PTHR32089:SF112">
    <property type="entry name" value="LYSOZYME-LIKE PROTEIN-RELATED"/>
    <property type="match status" value="1"/>
</dbReference>
<evidence type="ECO:0000313" key="7">
    <source>
        <dbReference type="Proteomes" id="UP000324781"/>
    </source>
</evidence>
<keyword evidence="4" id="KW-0472">Membrane</keyword>
<feature type="transmembrane region" description="Helical" evidence="4">
    <location>
        <begin position="135"/>
        <end position="155"/>
    </location>
</feature>
<feature type="transmembrane region" description="Helical" evidence="4">
    <location>
        <begin position="16"/>
        <end position="35"/>
    </location>
</feature>
<protein>
    <submittedName>
        <fullName evidence="6">Methyl-accepting chemotaxis protein</fullName>
    </submittedName>
</protein>
<dbReference type="RefSeq" id="WP_149678643.1">
    <property type="nucleotide sequence ID" value="NZ_FQZP01000021.1"/>
</dbReference>
<feature type="domain" description="Methyl-accepting transducer" evidence="5">
    <location>
        <begin position="203"/>
        <end position="453"/>
    </location>
</feature>
<evidence type="ECO:0000259" key="5">
    <source>
        <dbReference type="PROSITE" id="PS50111"/>
    </source>
</evidence>
<organism evidence="6 7">
    <name type="scientific">Thermoclostridium caenicola</name>
    <dbReference type="NCBI Taxonomy" id="659425"/>
    <lineage>
        <taxon>Bacteria</taxon>
        <taxon>Bacillati</taxon>
        <taxon>Bacillota</taxon>
        <taxon>Clostridia</taxon>
        <taxon>Eubacteriales</taxon>
        <taxon>Oscillospiraceae</taxon>
        <taxon>Thermoclostridium</taxon>
    </lineage>
</organism>
<keyword evidence="4" id="KW-1133">Transmembrane helix</keyword>
<keyword evidence="1 2" id="KW-0807">Transducer</keyword>
<proteinExistence type="predicted"/>
<keyword evidence="4" id="KW-0812">Transmembrane</keyword>
<feature type="coiled-coil region" evidence="3">
    <location>
        <begin position="449"/>
        <end position="476"/>
    </location>
</feature>
<evidence type="ECO:0000256" key="4">
    <source>
        <dbReference type="SAM" id="Phobius"/>
    </source>
</evidence>
<evidence type="ECO:0000256" key="2">
    <source>
        <dbReference type="PROSITE-ProRule" id="PRU00284"/>
    </source>
</evidence>
<feature type="transmembrane region" description="Helical" evidence="4">
    <location>
        <begin position="111"/>
        <end position="129"/>
    </location>
</feature>
<dbReference type="Gene3D" id="1.10.287.950">
    <property type="entry name" value="Methyl-accepting chemotaxis protein"/>
    <property type="match status" value="1"/>
</dbReference>
<dbReference type="Pfam" id="PF00015">
    <property type="entry name" value="MCPsignal"/>
    <property type="match status" value="1"/>
</dbReference>
<accession>A0A1M6G3G7</accession>
<evidence type="ECO:0000256" key="3">
    <source>
        <dbReference type="SAM" id="Coils"/>
    </source>
</evidence>
<dbReference type="PANTHER" id="PTHR32089">
    <property type="entry name" value="METHYL-ACCEPTING CHEMOTAXIS PROTEIN MCPB"/>
    <property type="match status" value="1"/>
</dbReference>
<name>A0A1M6G3G7_9FIRM</name>
<dbReference type="GO" id="GO:0007165">
    <property type="term" value="P:signal transduction"/>
    <property type="evidence" value="ECO:0007669"/>
    <property type="project" value="UniProtKB-KW"/>
</dbReference>
<dbReference type="SUPFAM" id="SSF58104">
    <property type="entry name" value="Methyl-accepting chemotaxis protein (MCP) signaling domain"/>
    <property type="match status" value="1"/>
</dbReference>
<dbReference type="Proteomes" id="UP000324781">
    <property type="component" value="Unassembled WGS sequence"/>
</dbReference>
<dbReference type="InterPro" id="IPR004089">
    <property type="entry name" value="MCPsignal_dom"/>
</dbReference>
<feature type="transmembrane region" description="Helical" evidence="4">
    <location>
        <begin position="67"/>
        <end position="84"/>
    </location>
</feature>
<dbReference type="AlphaFoldDB" id="A0A1M6G3G7"/>
<dbReference type="EMBL" id="FQZP01000021">
    <property type="protein sequence ID" value="SHJ04392.1"/>
    <property type="molecule type" value="Genomic_DNA"/>
</dbReference>
<dbReference type="OrthoDB" id="2542987at2"/>
<dbReference type="PROSITE" id="PS50111">
    <property type="entry name" value="CHEMOTAXIS_TRANSDUC_2"/>
    <property type="match status" value="1"/>
</dbReference>
<keyword evidence="3" id="KW-0175">Coiled coil</keyword>